<name>A0A7R8WQE5_9CRUS</name>
<dbReference type="GO" id="GO:0030170">
    <property type="term" value="F:pyridoxal phosphate binding"/>
    <property type="evidence" value="ECO:0007669"/>
    <property type="project" value="TreeGrafter"/>
</dbReference>
<dbReference type="Pfam" id="PF01041">
    <property type="entry name" value="DegT_DnrJ_EryC1"/>
    <property type="match status" value="1"/>
</dbReference>
<feature type="non-terminal residue" evidence="1">
    <location>
        <position position="181"/>
    </location>
</feature>
<dbReference type="InterPro" id="IPR015424">
    <property type="entry name" value="PyrdxlP-dep_Trfase"/>
</dbReference>
<gene>
    <name evidence="1" type="ORF">CTOB1V02_LOCUS13982</name>
</gene>
<dbReference type="GO" id="GO:0008483">
    <property type="term" value="F:transaminase activity"/>
    <property type="evidence" value="ECO:0007669"/>
    <property type="project" value="TreeGrafter"/>
</dbReference>
<dbReference type="Gene3D" id="3.40.640.10">
    <property type="entry name" value="Type I PLP-dependent aspartate aminotransferase-like (Major domain)"/>
    <property type="match status" value="1"/>
</dbReference>
<organism evidence="1">
    <name type="scientific">Cyprideis torosa</name>
    <dbReference type="NCBI Taxonomy" id="163714"/>
    <lineage>
        <taxon>Eukaryota</taxon>
        <taxon>Metazoa</taxon>
        <taxon>Ecdysozoa</taxon>
        <taxon>Arthropoda</taxon>
        <taxon>Crustacea</taxon>
        <taxon>Oligostraca</taxon>
        <taxon>Ostracoda</taxon>
        <taxon>Podocopa</taxon>
        <taxon>Podocopida</taxon>
        <taxon>Cytherocopina</taxon>
        <taxon>Cytheroidea</taxon>
        <taxon>Cytherideidae</taxon>
        <taxon>Cyprideis</taxon>
    </lineage>
</organism>
<dbReference type="PANTHER" id="PTHR30244">
    <property type="entry name" value="TRANSAMINASE"/>
    <property type="match status" value="1"/>
</dbReference>
<dbReference type="AlphaFoldDB" id="A0A7R8WQE5"/>
<dbReference type="PANTHER" id="PTHR30244:SF34">
    <property type="entry name" value="DTDP-4-AMINO-4,6-DIDEOXYGALACTOSE TRANSAMINASE"/>
    <property type="match status" value="1"/>
</dbReference>
<dbReference type="InterPro" id="IPR015421">
    <property type="entry name" value="PyrdxlP-dep_Trfase_major"/>
</dbReference>
<protein>
    <submittedName>
        <fullName evidence="1">Uncharacterized protein</fullName>
    </submittedName>
</protein>
<dbReference type="GO" id="GO:0000271">
    <property type="term" value="P:polysaccharide biosynthetic process"/>
    <property type="evidence" value="ECO:0007669"/>
    <property type="project" value="TreeGrafter"/>
</dbReference>
<dbReference type="InterPro" id="IPR000653">
    <property type="entry name" value="DegT/StrS_aminotransferase"/>
</dbReference>
<reference evidence="1" key="1">
    <citation type="submission" date="2020-11" db="EMBL/GenBank/DDBJ databases">
        <authorList>
            <person name="Tran Van P."/>
        </authorList>
    </citation>
    <scope>NUCLEOTIDE SEQUENCE</scope>
</reference>
<dbReference type="OrthoDB" id="422066at2759"/>
<dbReference type="SUPFAM" id="SSF53383">
    <property type="entry name" value="PLP-dependent transferases"/>
    <property type="match status" value="1"/>
</dbReference>
<accession>A0A7R8WQE5</accession>
<sequence length="181" mass="19482">MQNTDALRKQIAELVSEYAALQYADKPFEPGISVIPPSGKVMGETELQYMVEASLDGWLTTGRFNEQFEKALAEFIGIKHLITVNSGSSANLVAFSTLTSPKLGERAIKKGDEVIGVAAGFPTTVNPVVQFGAIPVFVDVDLRTHNIDVDLIEAAITPKTKAIMLAHTLGNPFNLAKVKAL</sequence>
<evidence type="ECO:0000313" key="1">
    <source>
        <dbReference type="EMBL" id="CAD7236167.1"/>
    </source>
</evidence>
<proteinExistence type="predicted"/>
<dbReference type="EMBL" id="OB676994">
    <property type="protein sequence ID" value="CAD7236167.1"/>
    <property type="molecule type" value="Genomic_DNA"/>
</dbReference>